<gene>
    <name evidence="2" type="ORF">DL762_002914</name>
</gene>
<evidence type="ECO:0008006" key="4">
    <source>
        <dbReference type="Google" id="ProtNLM"/>
    </source>
</evidence>
<evidence type="ECO:0000256" key="1">
    <source>
        <dbReference type="SAM" id="MobiDB-lite"/>
    </source>
</evidence>
<sequence>MHLQSQAQAAQQRNGRPPLSRPKQHQPEQRPALSLSHKKQPQRTMSTGATSIPSGTEPPPSHAVSHPLPASQGPSSAGINEPWLHALFTTTEFNTVDGFIHDEPVPTFGDQDDCAELGRMPSELYVEGSKADTHQDKGGPSSRMTVETAGKANRDVNTVASDTELDIVVELTQLNLRIYKLNRVLSNSGWAPVSALSTLPDEMMDITRRLLGIMRKVTTSYRKGDRSRHRLPTPDLSVSDLQGGPQRPSVELPSTLRNNSSPETGTILLLFSCRQRLLDMFRHVCLLLQTSSMADPANIGGGQSWQWNAPQPHREELDLFNDDEKPMSNAQIVMLVELVAHLLDRLDHRQQELVSALSSNEDNASDTSILSSYTSTGPQPIPGPQRSLISNLHDEDRADSARGKIAGTSRQQASVEIARIVLERMTSTRSSLDHHIDCVKLLWKDLDGI</sequence>
<feature type="compositionally biased region" description="Polar residues" evidence="1">
    <location>
        <begin position="1"/>
        <end position="14"/>
    </location>
</feature>
<feature type="region of interest" description="Disordered" evidence="1">
    <location>
        <begin position="356"/>
        <end position="389"/>
    </location>
</feature>
<feature type="compositionally biased region" description="Polar residues" evidence="1">
    <location>
        <begin position="356"/>
        <end position="378"/>
    </location>
</feature>
<evidence type="ECO:0000313" key="3">
    <source>
        <dbReference type="Proteomes" id="UP000294003"/>
    </source>
</evidence>
<dbReference type="EMBL" id="QJNS01000063">
    <property type="protein sequence ID" value="RYO90019.1"/>
    <property type="molecule type" value="Genomic_DNA"/>
</dbReference>
<keyword evidence="3" id="KW-1185">Reference proteome</keyword>
<evidence type="ECO:0000313" key="2">
    <source>
        <dbReference type="EMBL" id="RYO90019.1"/>
    </source>
</evidence>
<comment type="caution">
    <text evidence="2">The sequence shown here is derived from an EMBL/GenBank/DDBJ whole genome shotgun (WGS) entry which is preliminary data.</text>
</comment>
<proteinExistence type="predicted"/>
<reference evidence="2 3" key="1">
    <citation type="submission" date="2018-06" db="EMBL/GenBank/DDBJ databases">
        <title>Complete Genomes of Monosporascus.</title>
        <authorList>
            <person name="Robinson A.J."/>
            <person name="Natvig D.O."/>
        </authorList>
    </citation>
    <scope>NUCLEOTIDE SEQUENCE [LARGE SCALE GENOMIC DNA]</scope>
    <source>
        <strain evidence="2 3">CBS 609.92</strain>
    </source>
</reference>
<feature type="region of interest" description="Disordered" evidence="1">
    <location>
        <begin position="1"/>
        <end position="77"/>
    </location>
</feature>
<feature type="region of interest" description="Disordered" evidence="1">
    <location>
        <begin position="221"/>
        <end position="258"/>
    </location>
</feature>
<organism evidence="2 3">
    <name type="scientific">Monosporascus cannonballus</name>
    <dbReference type="NCBI Taxonomy" id="155416"/>
    <lineage>
        <taxon>Eukaryota</taxon>
        <taxon>Fungi</taxon>
        <taxon>Dikarya</taxon>
        <taxon>Ascomycota</taxon>
        <taxon>Pezizomycotina</taxon>
        <taxon>Sordariomycetes</taxon>
        <taxon>Xylariomycetidae</taxon>
        <taxon>Xylariales</taxon>
        <taxon>Xylariales incertae sedis</taxon>
        <taxon>Monosporascus</taxon>
    </lineage>
</organism>
<name>A0ABY0HC35_9PEZI</name>
<accession>A0ABY0HC35</accession>
<feature type="compositionally biased region" description="Polar residues" evidence="1">
    <location>
        <begin position="42"/>
        <end position="54"/>
    </location>
</feature>
<dbReference type="Proteomes" id="UP000294003">
    <property type="component" value="Unassembled WGS sequence"/>
</dbReference>
<protein>
    <recommendedName>
        <fullName evidence="4">Aflatoxin regulatory protein domain-containing protein</fullName>
    </recommendedName>
</protein>